<accession>A0AAJ7SH22</accession>
<proteinExistence type="predicted"/>
<reference evidence="2" key="1">
    <citation type="submission" date="2025-08" db="UniProtKB">
        <authorList>
            <consortium name="RefSeq"/>
        </authorList>
    </citation>
    <scope>IDENTIFICATION</scope>
</reference>
<dbReference type="Proteomes" id="UP000694867">
    <property type="component" value="Unplaced"/>
</dbReference>
<name>A0AAJ7SH22_9ACAR</name>
<protein>
    <submittedName>
        <fullName evidence="2">Uncharacterized protein LOC114828342</fullName>
    </submittedName>
</protein>
<organism evidence="1 2">
    <name type="scientific">Galendromus occidentalis</name>
    <name type="common">western predatory mite</name>
    <dbReference type="NCBI Taxonomy" id="34638"/>
    <lineage>
        <taxon>Eukaryota</taxon>
        <taxon>Metazoa</taxon>
        <taxon>Ecdysozoa</taxon>
        <taxon>Arthropoda</taxon>
        <taxon>Chelicerata</taxon>
        <taxon>Arachnida</taxon>
        <taxon>Acari</taxon>
        <taxon>Parasitiformes</taxon>
        <taxon>Mesostigmata</taxon>
        <taxon>Gamasina</taxon>
        <taxon>Phytoseioidea</taxon>
        <taxon>Phytoseiidae</taxon>
        <taxon>Typhlodrominae</taxon>
        <taxon>Galendromus</taxon>
    </lineage>
</organism>
<keyword evidence="1" id="KW-1185">Reference proteome</keyword>
<evidence type="ECO:0000313" key="2">
    <source>
        <dbReference type="RefSeq" id="XP_028967930.1"/>
    </source>
</evidence>
<dbReference type="AlphaFoldDB" id="A0AAJ7SH22"/>
<sequence>MDPDFVKSLIDQNGVPESGRLERIYREGASLDPEEFKAAVETLRYSTRFPRLLAALIDVSKNDELAIEEIFLEDAVTPDIVTGFKWLYTTENKGLINEDFVKNLLPTVSCSKQKRICNKISKWVTNLDLGDRLWRIVNSRSHELSSLLLGACSDKIILGEIEKDVKCMSSAQMLDILKKRFESGVELLRTIGLAGKLKSSRLKTHDLFHYILEKNLAVGLELIHSIRMQLFFGRKLTRKLIQIASSDKSKVPNVVKLTETINQKTLARYASGDLYLKCFLARFKREAFNDEFEMLKWLNHLRDDAKLEVLRSWFEEFYGSALVDQAEEIPESFLFLLDEKILGDVIRIRIASQKAEGKLSDTKLMRLQSALPDDEESFTLQLERLKGESNFENRRSIYENMLRSVSLLRRPQFLERRLQFLVKRTRNEHIFPKTILEHLVETMREDYRFKFNEKIWPLVKEIVDLRILLDGKKLDGVHSEILMLGLRDIGFDQADFLSAVMNLLNEVLKRTTYWPMSDLPKDKEQFFWKNVLAYYEALEETLEVANGGPCPRYLERLYNNLKDSPDATRGLLPAYPLTMRVLKLIVSPERDGNNFPTYHSFAYFTIYDYVKPLLSAEDAIHPDIVEQREREEAELAKERVWKEFKKSKTIRDEVRTLYAEKRRHIHYTQLCARGLVYANKEQMELWEEMLSLETDKELSRDREGSAYELLMVLRSPQQTQAEAKYLHPPRAKIDPGKGEEENNLVLRRMNFVKSLRYFNRSGLAVELILPFMAGDYMRSARPSFDRHLARVPTPRVDEFLREPGLKKNSPLNVRKTMLKSYFRNTLMFDDKIVLDVMKQVSTADERDEIKNETLLAAYEIVKSVGEERGWPLVKTCLDVITVNDRNSFSTLMERTGIDDLIPEHLEYLLRTLVGLCDLKLQLTGCPDRRLMDRIATDVRWMSPEFLFSMLGKIKSEHWKSVSEAPKLAASIVLHCVPRHAEALKGHLKTFADSKLTELTNSGIFTKEIVGRCSLGKIDNAAQVLDFLSQVFKERSSEYSRDVLLLELARGILPLIPRSWWDTDLKTELPGILRRAIQITAGFLEGAGLLFVDSFTKDLQTSLELSLPKLSPFAGVEHFWNRYRAEMTPMEIVLLVKLLANDTLQSTPSTIRSLGECLAEHHDPAVRLATRDLLLLRDFR</sequence>
<dbReference type="KEGG" id="goe:114828342"/>
<dbReference type="RefSeq" id="XP_028967930.1">
    <property type="nucleotide sequence ID" value="XM_029112097.1"/>
</dbReference>
<dbReference type="GeneID" id="114828342"/>
<gene>
    <name evidence="2" type="primary">LOC114828342</name>
</gene>
<evidence type="ECO:0000313" key="1">
    <source>
        <dbReference type="Proteomes" id="UP000694867"/>
    </source>
</evidence>